<dbReference type="Proteomes" id="UP000229498">
    <property type="component" value="Unassembled WGS sequence"/>
</dbReference>
<feature type="transmembrane region" description="Helical" evidence="7">
    <location>
        <begin position="96"/>
        <end position="116"/>
    </location>
</feature>
<evidence type="ECO:0000313" key="10">
    <source>
        <dbReference type="Proteomes" id="UP000229498"/>
    </source>
</evidence>
<evidence type="ECO:0000313" key="9">
    <source>
        <dbReference type="EMBL" id="PJK30969.1"/>
    </source>
</evidence>
<dbReference type="GO" id="GO:0016020">
    <property type="term" value="C:membrane"/>
    <property type="evidence" value="ECO:0007669"/>
    <property type="project" value="UniProtKB-SubCell"/>
</dbReference>
<evidence type="ECO:0000256" key="3">
    <source>
        <dbReference type="ARBA" id="ARBA00022692"/>
    </source>
</evidence>
<evidence type="ECO:0000256" key="6">
    <source>
        <dbReference type="ARBA" id="ARBA00023136"/>
    </source>
</evidence>
<keyword evidence="6 7" id="KW-0472">Membrane</keyword>
<dbReference type="PANTHER" id="PTHR31272:SF4">
    <property type="entry name" value="CYTOCHROME C-TYPE BIOGENESIS PROTEIN HI_1454-RELATED"/>
    <property type="match status" value="1"/>
</dbReference>
<proteinExistence type="inferred from homology"/>
<evidence type="ECO:0000256" key="1">
    <source>
        <dbReference type="ARBA" id="ARBA00004141"/>
    </source>
</evidence>
<dbReference type="InterPro" id="IPR003834">
    <property type="entry name" value="Cyt_c_assmbl_TM_dom"/>
</dbReference>
<gene>
    <name evidence="9" type="ORF">CVT23_03650</name>
</gene>
<dbReference type="OrthoDB" id="9803065at2"/>
<feature type="domain" description="Cytochrome C biogenesis protein transmembrane" evidence="8">
    <location>
        <begin position="13"/>
        <end position="225"/>
    </location>
</feature>
<name>A0A2M9G5G7_9PROT</name>
<dbReference type="EMBL" id="PHIG01000011">
    <property type="protein sequence ID" value="PJK30969.1"/>
    <property type="molecule type" value="Genomic_DNA"/>
</dbReference>
<feature type="transmembrane region" description="Helical" evidence="7">
    <location>
        <begin position="57"/>
        <end position="76"/>
    </location>
</feature>
<accession>A0A2M9G5G7</accession>
<keyword evidence="3 7" id="KW-0812">Transmembrane</keyword>
<comment type="similarity">
    <text evidence="2">Belongs to the DsbD family.</text>
</comment>
<protein>
    <submittedName>
        <fullName evidence="9">Cytochrome C biogenesis protein</fullName>
    </submittedName>
</protein>
<keyword evidence="4" id="KW-0201">Cytochrome c-type biogenesis</keyword>
<evidence type="ECO:0000256" key="2">
    <source>
        <dbReference type="ARBA" id="ARBA00006143"/>
    </source>
</evidence>
<evidence type="ECO:0000256" key="5">
    <source>
        <dbReference type="ARBA" id="ARBA00022989"/>
    </source>
</evidence>
<feature type="transmembrane region" description="Helical" evidence="7">
    <location>
        <begin position="211"/>
        <end position="237"/>
    </location>
</feature>
<evidence type="ECO:0000256" key="4">
    <source>
        <dbReference type="ARBA" id="ARBA00022748"/>
    </source>
</evidence>
<dbReference type="AlphaFoldDB" id="A0A2M9G5G7"/>
<evidence type="ECO:0000259" key="8">
    <source>
        <dbReference type="Pfam" id="PF02683"/>
    </source>
</evidence>
<keyword evidence="10" id="KW-1185">Reference proteome</keyword>
<evidence type="ECO:0000256" key="7">
    <source>
        <dbReference type="SAM" id="Phobius"/>
    </source>
</evidence>
<dbReference type="Pfam" id="PF02683">
    <property type="entry name" value="DsbD_TM"/>
    <property type="match status" value="1"/>
</dbReference>
<dbReference type="InterPro" id="IPR051790">
    <property type="entry name" value="Cytochrome_c-biogenesis_DsbD"/>
</dbReference>
<feature type="transmembrane region" description="Helical" evidence="7">
    <location>
        <begin position="12"/>
        <end position="36"/>
    </location>
</feature>
<dbReference type="GO" id="GO:0017004">
    <property type="term" value="P:cytochrome complex assembly"/>
    <property type="evidence" value="ECO:0007669"/>
    <property type="project" value="UniProtKB-KW"/>
</dbReference>
<dbReference type="RefSeq" id="WP_109792562.1">
    <property type="nucleotide sequence ID" value="NZ_PHIG01000011.1"/>
</dbReference>
<reference evidence="9 10" key="1">
    <citation type="submission" date="2017-11" db="EMBL/GenBank/DDBJ databases">
        <title>Draft genome sequence of Rhizobiales bacterium SY3-13.</title>
        <authorList>
            <person name="Sun C."/>
        </authorList>
    </citation>
    <scope>NUCLEOTIDE SEQUENCE [LARGE SCALE GENOMIC DNA]</scope>
    <source>
        <strain evidence="9 10">SY3-13</strain>
    </source>
</reference>
<organism evidence="9 10">
    <name type="scientific">Minwuia thermotolerans</name>
    <dbReference type="NCBI Taxonomy" id="2056226"/>
    <lineage>
        <taxon>Bacteria</taxon>
        <taxon>Pseudomonadati</taxon>
        <taxon>Pseudomonadota</taxon>
        <taxon>Alphaproteobacteria</taxon>
        <taxon>Minwuiales</taxon>
        <taxon>Minwuiaceae</taxon>
        <taxon>Minwuia</taxon>
    </lineage>
</organism>
<dbReference type="PANTHER" id="PTHR31272">
    <property type="entry name" value="CYTOCHROME C-TYPE BIOGENESIS PROTEIN HI_1454-RELATED"/>
    <property type="match status" value="1"/>
</dbReference>
<feature type="transmembrane region" description="Helical" evidence="7">
    <location>
        <begin position="136"/>
        <end position="162"/>
    </location>
</feature>
<comment type="caution">
    <text evidence="9">The sequence shown here is derived from an EMBL/GenBank/DDBJ whole genome shotgun (WGS) entry which is preliminary data.</text>
</comment>
<comment type="subcellular location">
    <subcellularLocation>
        <location evidence="1">Membrane</location>
        <topology evidence="1">Multi-pass membrane protein</topology>
    </subcellularLocation>
</comment>
<keyword evidence="5 7" id="KW-1133">Transmembrane helix</keyword>
<feature type="transmembrane region" description="Helical" evidence="7">
    <location>
        <begin position="174"/>
        <end position="199"/>
    </location>
</feature>
<sequence>MAAGFGEYLTAAGGGFISFLSPCVLPLVPAYLCYLAGTSYEELSEKAGRDRAVTRRVVWMSVFFVLGFSIVFVALGAGASAVTQFLRPNLDLLGKIAGAIIIVFGLHMVGVFRIAFLNREARLETATKGLRAPGAVVLGMAFGFGWTPCIGPILATILALAASEQNVAAGASLLAVYALGLGIPFVLAAIGVQAFLGFLVRFRRHLRTVEIVTGLLLIATGVLIFTNRLQVIAIWMLEAFPVLGEIG</sequence>